<evidence type="ECO:0000313" key="1">
    <source>
        <dbReference type="EMBL" id="KFM67981.1"/>
    </source>
</evidence>
<accession>A0A087TS92</accession>
<dbReference type="EMBL" id="KK116518">
    <property type="protein sequence ID" value="KFM67981.1"/>
    <property type="molecule type" value="Genomic_DNA"/>
</dbReference>
<dbReference type="AlphaFoldDB" id="A0A087TS92"/>
<feature type="non-terminal residue" evidence="1">
    <location>
        <position position="59"/>
    </location>
</feature>
<dbReference type="Proteomes" id="UP000054359">
    <property type="component" value="Unassembled WGS sequence"/>
</dbReference>
<organism evidence="1 2">
    <name type="scientific">Stegodyphus mimosarum</name>
    <name type="common">African social velvet spider</name>
    <dbReference type="NCBI Taxonomy" id="407821"/>
    <lineage>
        <taxon>Eukaryota</taxon>
        <taxon>Metazoa</taxon>
        <taxon>Ecdysozoa</taxon>
        <taxon>Arthropoda</taxon>
        <taxon>Chelicerata</taxon>
        <taxon>Arachnida</taxon>
        <taxon>Araneae</taxon>
        <taxon>Araneomorphae</taxon>
        <taxon>Entelegynae</taxon>
        <taxon>Eresoidea</taxon>
        <taxon>Eresidae</taxon>
        <taxon>Stegodyphus</taxon>
    </lineage>
</organism>
<proteinExistence type="predicted"/>
<name>A0A087TS92_STEMI</name>
<keyword evidence="2" id="KW-1185">Reference proteome</keyword>
<gene>
    <name evidence="1" type="ORF">X975_00420</name>
</gene>
<protein>
    <submittedName>
        <fullName evidence="1">Uncharacterized protein</fullName>
    </submittedName>
</protein>
<sequence length="59" mass="7436">MIHTSFRWIRHSWRISIHQGRHHHRRHNNNIIPRDKYSSLYWMEWVSLELKSYCATSIY</sequence>
<evidence type="ECO:0000313" key="2">
    <source>
        <dbReference type="Proteomes" id="UP000054359"/>
    </source>
</evidence>
<reference evidence="1 2" key="1">
    <citation type="submission" date="2013-11" db="EMBL/GenBank/DDBJ databases">
        <title>Genome sequencing of Stegodyphus mimosarum.</title>
        <authorList>
            <person name="Bechsgaard J."/>
        </authorList>
    </citation>
    <scope>NUCLEOTIDE SEQUENCE [LARGE SCALE GENOMIC DNA]</scope>
</reference>